<comment type="caution">
    <text evidence="1">The sequence shown here is derived from an EMBL/GenBank/DDBJ whole genome shotgun (WGS) entry which is preliminary data.</text>
</comment>
<name>M0KUS2_9EURY</name>
<gene>
    <name evidence="1" type="ORF">C435_03583</name>
</gene>
<organism evidence="1 2">
    <name type="scientific">Haloarcula marismortui ATCC 33799</name>
    <dbReference type="NCBI Taxonomy" id="662475"/>
    <lineage>
        <taxon>Archaea</taxon>
        <taxon>Methanobacteriati</taxon>
        <taxon>Methanobacteriota</taxon>
        <taxon>Stenosarchaea group</taxon>
        <taxon>Halobacteria</taxon>
        <taxon>Halobacteriales</taxon>
        <taxon>Haloarculaceae</taxon>
        <taxon>Haloarcula</taxon>
    </lineage>
</organism>
<proteinExistence type="predicted"/>
<evidence type="ECO:0000313" key="2">
    <source>
        <dbReference type="Proteomes" id="UP000011687"/>
    </source>
</evidence>
<dbReference type="EMBL" id="AOLS01000019">
    <property type="protein sequence ID" value="EMA23969.1"/>
    <property type="molecule type" value="Genomic_DNA"/>
</dbReference>
<protein>
    <submittedName>
        <fullName evidence="1">Uncharacterized protein</fullName>
    </submittedName>
</protein>
<accession>M0KUS2</accession>
<dbReference type="RefSeq" id="WP_007188130.1">
    <property type="nucleotide sequence ID" value="NZ_AOLS01000019.1"/>
</dbReference>
<dbReference type="AlphaFoldDB" id="M0KUS2"/>
<evidence type="ECO:0000313" key="1">
    <source>
        <dbReference type="EMBL" id="EMA23969.1"/>
    </source>
</evidence>
<sequence length="75" mass="8410">MPETDHETVEVEGPAYYVNMPEGMPDFCYPEDEYPQAFESATGVRIEDVDGEHEDESRISIINFNGTAEVPVVDV</sequence>
<reference evidence="1 2" key="1">
    <citation type="journal article" date="2014" name="PLoS Genet.">
        <title>Phylogenetically driven sequencing of extremely halophilic archaea reveals strategies for static and dynamic osmo-response.</title>
        <authorList>
            <person name="Becker E.A."/>
            <person name="Seitzer P.M."/>
            <person name="Tritt A."/>
            <person name="Larsen D."/>
            <person name="Krusor M."/>
            <person name="Yao A.I."/>
            <person name="Wu D."/>
            <person name="Madern D."/>
            <person name="Eisen J.A."/>
            <person name="Darling A.E."/>
            <person name="Facciotti M.T."/>
        </authorList>
    </citation>
    <scope>NUCLEOTIDE SEQUENCE [LARGE SCALE GENOMIC DNA]</scope>
    <source>
        <strain evidence="1 2">ATCC 33799</strain>
    </source>
</reference>
<dbReference type="Proteomes" id="UP000011687">
    <property type="component" value="Unassembled WGS sequence"/>
</dbReference>
<dbReference type="PATRIC" id="fig|662475.6.peg.685"/>
<keyword evidence="2" id="KW-1185">Reference proteome</keyword>